<dbReference type="CDD" id="cd22786">
    <property type="entry name" value="DPBB_YuiC-like"/>
    <property type="match status" value="1"/>
</dbReference>
<proteinExistence type="predicted"/>
<dbReference type="Pfam" id="PF01476">
    <property type="entry name" value="LysM"/>
    <property type="match status" value="2"/>
</dbReference>
<feature type="domain" description="LysM" evidence="4">
    <location>
        <begin position="72"/>
        <end position="115"/>
    </location>
</feature>
<dbReference type="PANTHER" id="PTHR39160">
    <property type="entry name" value="CELL WALL-BINDING PROTEIN YOCH"/>
    <property type="match status" value="1"/>
</dbReference>
<organism evidence="5 6">
    <name type="scientific">Neobacillus piezotolerans</name>
    <dbReference type="NCBI Taxonomy" id="2259171"/>
    <lineage>
        <taxon>Bacteria</taxon>
        <taxon>Bacillati</taxon>
        <taxon>Bacillota</taxon>
        <taxon>Bacilli</taxon>
        <taxon>Bacillales</taxon>
        <taxon>Bacillaceae</taxon>
        <taxon>Neobacillus</taxon>
    </lineage>
</organism>
<dbReference type="GO" id="GO:0004553">
    <property type="term" value="F:hydrolase activity, hydrolyzing O-glycosyl compounds"/>
    <property type="evidence" value="ECO:0007669"/>
    <property type="project" value="InterPro"/>
</dbReference>
<dbReference type="InterPro" id="IPR018392">
    <property type="entry name" value="LysM"/>
</dbReference>
<dbReference type="PANTHER" id="PTHR39160:SF6">
    <property type="entry name" value="CELL WALL-BINDING PROTEIN YOCH"/>
    <property type="match status" value="1"/>
</dbReference>
<accession>A0A3D8GQR4</accession>
<evidence type="ECO:0000259" key="4">
    <source>
        <dbReference type="PROSITE" id="PS51782"/>
    </source>
</evidence>
<dbReference type="OrthoDB" id="9798935at2"/>
<gene>
    <name evidence="5" type="ORF">DRW41_13400</name>
</gene>
<dbReference type="InterPro" id="IPR051933">
    <property type="entry name" value="Resuscitation_pf_RpfB"/>
</dbReference>
<dbReference type="EMBL" id="QNQT01000005">
    <property type="protein sequence ID" value="RDU36519.1"/>
    <property type="molecule type" value="Genomic_DNA"/>
</dbReference>
<sequence>MKKTLGSFMIAAAISGTFAASTQAEEIVVKKGDTLWGLAEVHNTSVENIKVWNGIEEETIYAGETLNIFPKRVYDVQQGDTLWAIASAQNVSLQDLIDWNDLTSDLIYPGMQLSIEESRTVSAVPAQPQKQSTGNNTTAAPVSAKPVSTTPVEKKESVPAQQASGKELVVTATAYTASCNGCSGITATGINLKTNPGAKVISVDPSVIPLGSKVHVEGYGYAVAGDTGGAIKGNRIDVFIPSHDEALKWGNKSVKVKILE</sequence>
<dbReference type="RefSeq" id="WP_115452512.1">
    <property type="nucleotide sequence ID" value="NZ_QNQT01000005.1"/>
</dbReference>
<dbReference type="Proteomes" id="UP000257144">
    <property type="component" value="Unassembled WGS sequence"/>
</dbReference>
<dbReference type="CDD" id="cd00118">
    <property type="entry name" value="LysM"/>
    <property type="match status" value="2"/>
</dbReference>
<dbReference type="AlphaFoldDB" id="A0A3D8GQR4"/>
<dbReference type="InterPro" id="IPR010611">
    <property type="entry name" value="3D_dom"/>
</dbReference>
<keyword evidence="6" id="KW-1185">Reference proteome</keyword>
<evidence type="ECO:0000256" key="2">
    <source>
        <dbReference type="SAM" id="MobiDB-lite"/>
    </source>
</evidence>
<feature type="compositionally biased region" description="Polar residues" evidence="2">
    <location>
        <begin position="128"/>
        <end position="151"/>
    </location>
</feature>
<dbReference type="GO" id="GO:0009254">
    <property type="term" value="P:peptidoglycan turnover"/>
    <property type="evidence" value="ECO:0007669"/>
    <property type="project" value="InterPro"/>
</dbReference>
<dbReference type="InterPro" id="IPR036908">
    <property type="entry name" value="RlpA-like_sf"/>
</dbReference>
<protein>
    <submittedName>
        <fullName evidence="5">Peptidoglycan-binding protein</fullName>
    </submittedName>
</protein>
<comment type="caution">
    <text evidence="5">The sequence shown here is derived from an EMBL/GenBank/DDBJ whole genome shotgun (WGS) entry which is preliminary data.</text>
</comment>
<dbReference type="Pfam" id="PF06725">
    <property type="entry name" value="3D"/>
    <property type="match status" value="1"/>
</dbReference>
<dbReference type="SUPFAM" id="SSF54106">
    <property type="entry name" value="LysM domain"/>
    <property type="match status" value="2"/>
</dbReference>
<feature type="chain" id="PRO_5039128057" evidence="3">
    <location>
        <begin position="20"/>
        <end position="260"/>
    </location>
</feature>
<evidence type="ECO:0000256" key="3">
    <source>
        <dbReference type="SAM" id="SignalP"/>
    </source>
</evidence>
<dbReference type="SMART" id="SM00257">
    <property type="entry name" value="LysM"/>
    <property type="match status" value="2"/>
</dbReference>
<evidence type="ECO:0000256" key="1">
    <source>
        <dbReference type="ARBA" id="ARBA00022729"/>
    </source>
</evidence>
<dbReference type="GO" id="GO:0019867">
    <property type="term" value="C:outer membrane"/>
    <property type="evidence" value="ECO:0007669"/>
    <property type="project" value="InterPro"/>
</dbReference>
<feature type="region of interest" description="Disordered" evidence="2">
    <location>
        <begin position="119"/>
        <end position="160"/>
    </location>
</feature>
<keyword evidence="1 3" id="KW-0732">Signal</keyword>
<dbReference type="Gene3D" id="2.40.40.10">
    <property type="entry name" value="RlpA-like domain"/>
    <property type="match status" value="1"/>
</dbReference>
<name>A0A3D8GQR4_9BACI</name>
<dbReference type="PROSITE" id="PS51782">
    <property type="entry name" value="LYSM"/>
    <property type="match status" value="2"/>
</dbReference>
<dbReference type="SUPFAM" id="SSF50685">
    <property type="entry name" value="Barwin-like endoglucanases"/>
    <property type="match status" value="1"/>
</dbReference>
<feature type="domain" description="LysM" evidence="4">
    <location>
        <begin position="25"/>
        <end position="68"/>
    </location>
</feature>
<feature type="signal peptide" evidence="3">
    <location>
        <begin position="1"/>
        <end position="19"/>
    </location>
</feature>
<dbReference type="InterPro" id="IPR036779">
    <property type="entry name" value="LysM_dom_sf"/>
</dbReference>
<evidence type="ECO:0000313" key="5">
    <source>
        <dbReference type="EMBL" id="RDU36519.1"/>
    </source>
</evidence>
<dbReference type="Gene3D" id="3.10.350.10">
    <property type="entry name" value="LysM domain"/>
    <property type="match status" value="1"/>
</dbReference>
<reference evidence="5 6" key="1">
    <citation type="submission" date="2018-07" db="EMBL/GenBank/DDBJ databases">
        <title>Bacillus sp. YLB-04 draft genome sequence.</title>
        <authorList>
            <person name="Yu L."/>
            <person name="Tang X."/>
        </authorList>
    </citation>
    <scope>NUCLEOTIDE SEQUENCE [LARGE SCALE GENOMIC DNA]</scope>
    <source>
        <strain evidence="5 6">YLB-04</strain>
    </source>
</reference>
<evidence type="ECO:0000313" key="6">
    <source>
        <dbReference type="Proteomes" id="UP000257144"/>
    </source>
</evidence>